<name>A0A855X2E4_9BACT</name>
<dbReference type="SUPFAM" id="SSF54197">
    <property type="entry name" value="HIT-like"/>
    <property type="match status" value="1"/>
</dbReference>
<feature type="binding site" evidence="3">
    <location>
        <position position="51"/>
    </location>
    <ligand>
        <name>substrate</name>
    </ligand>
</feature>
<dbReference type="InterPro" id="IPR011146">
    <property type="entry name" value="HIT-like"/>
</dbReference>
<dbReference type="Pfam" id="PF01230">
    <property type="entry name" value="HIT"/>
    <property type="match status" value="1"/>
</dbReference>
<keyword evidence="6" id="KW-0378">Hydrolase</keyword>
<evidence type="ECO:0000256" key="3">
    <source>
        <dbReference type="PIRSR" id="PIRSR639383-2"/>
    </source>
</evidence>
<proteinExistence type="predicted"/>
<dbReference type="InterPro" id="IPR039383">
    <property type="entry name" value="FHIT"/>
</dbReference>
<evidence type="ECO:0000256" key="4">
    <source>
        <dbReference type="PROSITE-ProRule" id="PRU00464"/>
    </source>
</evidence>
<dbReference type="InterPro" id="IPR052908">
    <property type="entry name" value="AP-4-A_phosphorylase"/>
</dbReference>
<dbReference type="GO" id="GO:0000166">
    <property type="term" value="F:nucleotide binding"/>
    <property type="evidence" value="ECO:0007669"/>
    <property type="project" value="UniProtKB-KW"/>
</dbReference>
<protein>
    <submittedName>
        <fullName evidence="6">HIT family hydrolase</fullName>
    </submittedName>
</protein>
<evidence type="ECO:0000313" key="6">
    <source>
        <dbReference type="EMBL" id="PWB70595.1"/>
    </source>
</evidence>
<evidence type="ECO:0000256" key="2">
    <source>
        <dbReference type="PIRSR" id="PIRSR639383-1"/>
    </source>
</evidence>
<reference evidence="6 7" key="1">
    <citation type="journal article" date="2018" name="ISME J.">
        <title>A methanotrophic archaeon couples anaerobic oxidation of methane to Fe(III) reduction.</title>
        <authorList>
            <person name="Cai C."/>
            <person name="Leu A.O."/>
            <person name="Xie G.J."/>
            <person name="Guo J."/>
            <person name="Feng Y."/>
            <person name="Zhao J.X."/>
            <person name="Tyson G.W."/>
            <person name="Yuan Z."/>
            <person name="Hu S."/>
        </authorList>
    </citation>
    <scope>NUCLEOTIDE SEQUENCE [LARGE SCALE GENOMIC DNA]</scope>
    <source>
        <strain evidence="6">FeB_12</strain>
    </source>
</reference>
<evidence type="ECO:0000259" key="5">
    <source>
        <dbReference type="PROSITE" id="PS51084"/>
    </source>
</evidence>
<dbReference type="PANTHER" id="PTHR42997:SF1">
    <property type="entry name" value="AP-4-A PHOSPHORYLASE"/>
    <property type="match status" value="1"/>
</dbReference>
<comment type="caution">
    <text evidence="6">The sequence shown here is derived from an EMBL/GenBank/DDBJ whole genome shotgun (WGS) entry which is preliminary data.</text>
</comment>
<evidence type="ECO:0000313" key="7">
    <source>
        <dbReference type="Proteomes" id="UP000250918"/>
    </source>
</evidence>
<feature type="binding site" evidence="3">
    <location>
        <position position="123"/>
    </location>
    <ligand>
        <name>substrate</name>
    </ligand>
</feature>
<keyword evidence="1" id="KW-0547">Nucleotide-binding</keyword>
<evidence type="ECO:0000256" key="1">
    <source>
        <dbReference type="ARBA" id="ARBA00022741"/>
    </source>
</evidence>
<dbReference type="CDD" id="cd01275">
    <property type="entry name" value="FHIT"/>
    <property type="match status" value="1"/>
</dbReference>
<dbReference type="AlphaFoldDB" id="A0A855X2E4"/>
<gene>
    <name evidence="6" type="ORF">C3F09_08895</name>
</gene>
<feature type="domain" description="HIT" evidence="5">
    <location>
        <begin position="24"/>
        <end position="134"/>
    </location>
</feature>
<dbReference type="PANTHER" id="PTHR42997">
    <property type="entry name" value="HIT FAMILY HYDROLASE"/>
    <property type="match status" value="1"/>
</dbReference>
<dbReference type="EMBL" id="PQAP01000140">
    <property type="protein sequence ID" value="PWB70595.1"/>
    <property type="molecule type" value="Genomic_DNA"/>
</dbReference>
<dbReference type="InterPro" id="IPR036265">
    <property type="entry name" value="HIT-like_sf"/>
</dbReference>
<organism evidence="6 7">
    <name type="scientific">candidate division GN15 bacterium</name>
    <dbReference type="NCBI Taxonomy" id="2072418"/>
    <lineage>
        <taxon>Bacteria</taxon>
        <taxon>candidate division GN15</taxon>
    </lineage>
</organism>
<feature type="active site" description="Tele-AMP-histidine intermediate" evidence="2">
    <location>
        <position position="121"/>
    </location>
</feature>
<sequence>MLDKMIWAPWRAGFILSKKEKGCVFCKRQKMKDSIRNLVLYRGRTVFVILNKYPYNSGHMMIVPYRHVAHLERLTPQEAIEFFDLTRVAVAIIKEKLRPHSLNLGMNLGRSAGAGVPGHLHMHIVPRWIGDTNFMPVIGKTSVVSIPLEPIYELLREGFDKI</sequence>
<dbReference type="GO" id="GO:0016787">
    <property type="term" value="F:hydrolase activity"/>
    <property type="evidence" value="ECO:0007669"/>
    <property type="project" value="UniProtKB-KW"/>
</dbReference>
<dbReference type="Proteomes" id="UP000250918">
    <property type="component" value="Unassembled WGS sequence"/>
</dbReference>
<accession>A0A855X2E4</accession>
<dbReference type="Gene3D" id="3.30.428.10">
    <property type="entry name" value="HIT-like"/>
    <property type="match status" value="1"/>
</dbReference>
<feature type="short sequence motif" description="Histidine triad motif" evidence="4">
    <location>
        <begin position="119"/>
        <end position="123"/>
    </location>
</feature>
<dbReference type="PROSITE" id="PS51084">
    <property type="entry name" value="HIT_2"/>
    <property type="match status" value="1"/>
</dbReference>
<feature type="binding site" evidence="3">
    <location>
        <begin position="113"/>
        <end position="116"/>
    </location>
    <ligand>
        <name>substrate</name>
    </ligand>
</feature>